<dbReference type="EMBL" id="CP003788">
    <property type="protein sequence ID" value="AFR09218.1"/>
    <property type="molecule type" value="Genomic_DNA"/>
</dbReference>
<protein>
    <submittedName>
        <fullName evidence="1">Uncharacterized protein</fullName>
    </submittedName>
</protein>
<accession>J7L6F9</accession>
<dbReference type="AlphaFoldDB" id="J7L6F9"/>
<name>J7L6F9_NOCAA</name>
<dbReference type="HOGENOM" id="CLU_3219221_0_0_11"/>
<proteinExistence type="predicted"/>
<dbReference type="KEGG" id="nal:B005_2238"/>
<sequence length="44" mass="4749">MNHADDGSFPLVEGGCHMTNSDSSWRVLGLHSKGLAPFVAHIEK</sequence>
<gene>
    <name evidence="1" type="ordered locus">B005_2238</name>
</gene>
<reference evidence="2" key="2">
    <citation type="submission" date="2012-08" db="EMBL/GenBank/DDBJ databases">
        <title>Whole-genome sequence of Nocardiopsis alba strain ATCC BAA-2165 associated with honeybees.</title>
        <authorList>
            <person name="Qiao J."/>
            <person name="Chen L."/>
            <person name="Li Y."/>
            <person name="Wang J."/>
            <person name="Zhang W."/>
            <person name="Chen S."/>
        </authorList>
    </citation>
    <scope>NUCLEOTIDE SEQUENCE [LARGE SCALE GENOMIC DNA]</scope>
    <source>
        <strain evidence="2">ATCC BAA-2165 / BE74</strain>
    </source>
</reference>
<reference evidence="1 2" key="1">
    <citation type="journal article" date="2012" name="J. Bacteriol.">
        <title>Whole-Genome Sequence of Nocardiopsis alba Strain ATCC BAA-2165, Associated with Honeybees.</title>
        <authorList>
            <person name="Qiao J."/>
            <person name="Chen L."/>
            <person name="Li Y."/>
            <person name="Wang J."/>
            <person name="Zhang W."/>
            <person name="Chen S."/>
        </authorList>
    </citation>
    <scope>NUCLEOTIDE SEQUENCE [LARGE SCALE GENOMIC DNA]</scope>
    <source>
        <strain evidence="2">ATCC BAA-2165 / BE74</strain>
    </source>
</reference>
<evidence type="ECO:0000313" key="2">
    <source>
        <dbReference type="Proteomes" id="UP000003779"/>
    </source>
</evidence>
<dbReference type="Proteomes" id="UP000003779">
    <property type="component" value="Chromosome"/>
</dbReference>
<evidence type="ECO:0000313" key="1">
    <source>
        <dbReference type="EMBL" id="AFR09218.1"/>
    </source>
</evidence>
<organism evidence="1 2">
    <name type="scientific">Nocardiopsis alba (strain ATCC BAA-2165 / BE74)</name>
    <dbReference type="NCBI Taxonomy" id="1205910"/>
    <lineage>
        <taxon>Bacteria</taxon>
        <taxon>Bacillati</taxon>
        <taxon>Actinomycetota</taxon>
        <taxon>Actinomycetes</taxon>
        <taxon>Streptosporangiales</taxon>
        <taxon>Nocardiopsidaceae</taxon>
        <taxon>Nocardiopsis</taxon>
    </lineage>
</organism>